<keyword evidence="8" id="KW-0472">Membrane</keyword>
<evidence type="ECO:0000256" key="1">
    <source>
        <dbReference type="ARBA" id="ARBA00005641"/>
    </source>
</evidence>
<evidence type="ECO:0000256" key="3">
    <source>
        <dbReference type="ARBA" id="ARBA00023001"/>
    </source>
</evidence>
<dbReference type="Proteomes" id="UP000243579">
    <property type="component" value="Unassembled WGS sequence"/>
</dbReference>
<organism evidence="10 11">
    <name type="scientific">Achlya hypogyna</name>
    <name type="common">Oomycete</name>
    <name type="synonym">Protoachlya hypogyna</name>
    <dbReference type="NCBI Taxonomy" id="1202772"/>
    <lineage>
        <taxon>Eukaryota</taxon>
        <taxon>Sar</taxon>
        <taxon>Stramenopiles</taxon>
        <taxon>Oomycota</taxon>
        <taxon>Saprolegniomycetes</taxon>
        <taxon>Saprolegniales</taxon>
        <taxon>Achlyaceae</taxon>
        <taxon>Achlya</taxon>
    </lineage>
</organism>
<evidence type="ECO:0000256" key="2">
    <source>
        <dbReference type="ARBA" id="ARBA00022801"/>
    </source>
</evidence>
<keyword evidence="3" id="KW-0136">Cellulose degradation</keyword>
<dbReference type="InterPro" id="IPR017853">
    <property type="entry name" value="GH"/>
</dbReference>
<keyword evidence="2 7" id="KW-0378">Hydrolase</keyword>
<evidence type="ECO:0000313" key="10">
    <source>
        <dbReference type="EMBL" id="OQR94680.1"/>
    </source>
</evidence>
<dbReference type="InterPro" id="IPR001547">
    <property type="entry name" value="Glyco_hydro_5"/>
</dbReference>
<dbReference type="GO" id="GO:0030245">
    <property type="term" value="P:cellulose catabolic process"/>
    <property type="evidence" value="ECO:0007669"/>
    <property type="project" value="UniProtKB-KW"/>
</dbReference>
<keyword evidence="8" id="KW-0812">Transmembrane</keyword>
<dbReference type="GO" id="GO:0004553">
    <property type="term" value="F:hydrolase activity, hydrolyzing O-glycosyl compounds"/>
    <property type="evidence" value="ECO:0007669"/>
    <property type="project" value="InterPro"/>
</dbReference>
<gene>
    <name evidence="10" type="ORF">ACHHYP_00971</name>
</gene>
<evidence type="ECO:0000256" key="5">
    <source>
        <dbReference type="ARBA" id="ARBA00023295"/>
    </source>
</evidence>
<dbReference type="AlphaFoldDB" id="A0A1V9Z9Z9"/>
<sequence>MRPSEDIMAVAEAPAVDGDGKSVRRKQKFGGRRSVWPGALALTVGILGSIGALGYWGYTEHEAMLGRQPNNADLALIYGSGTTISDGKSTTNTSALPLSVTNPTSYEDMMCAQINYVTSNNQIIMQTGSRNVPLVFKGVNWRGMEGWDNVITGLWDGARDGNTLYQIGHFLKNNGFNAVRFPLNIDSTARNIPVSTNFNTNSQRALASLNRYVDVLTALTEGLGQFRISVVFDFNVRSKADLNQTDHSVRDWSERNSSSNDIGNGWNNINVQYAQYEAAVKNLATAMCNAKHWNVVGIDVKDVPAGASGTWDGDGKDSWSNFATSVGNAIIKACPEWLVFVQGLNERSTFGTGDDEAKIADWPGASLTSAVTSPIKLSTPNKVVYAPPFWTPSLYPKPYFFKSSTGQSLLSAYVEYPDATALQSSVNNAMNQMFLGILSKTTAPVVLSYFGGLYGKDDDYPLKTASRAVDAIISQMTTGSKPISGGFWYALNPDQSWPHRGPNGTVPKSAGLLDSTWRAANTEQLAATTKMDDMPGLALMTQLTGKDLTPGFLPCDPR</sequence>
<dbReference type="SUPFAM" id="SSF51445">
    <property type="entry name" value="(Trans)glycosidases"/>
    <property type="match status" value="1"/>
</dbReference>
<dbReference type="STRING" id="1202772.A0A1V9Z9Z9"/>
<accession>A0A1V9Z9Z9</accession>
<evidence type="ECO:0000256" key="6">
    <source>
        <dbReference type="ARBA" id="ARBA00023326"/>
    </source>
</evidence>
<keyword evidence="8" id="KW-1133">Transmembrane helix</keyword>
<evidence type="ECO:0000256" key="7">
    <source>
        <dbReference type="RuleBase" id="RU361153"/>
    </source>
</evidence>
<keyword evidence="4" id="KW-0119">Carbohydrate metabolism</keyword>
<evidence type="ECO:0000256" key="4">
    <source>
        <dbReference type="ARBA" id="ARBA00023277"/>
    </source>
</evidence>
<dbReference type="Gene3D" id="3.20.20.80">
    <property type="entry name" value="Glycosidases"/>
    <property type="match status" value="1"/>
</dbReference>
<keyword evidence="5 7" id="KW-0326">Glycosidase</keyword>
<evidence type="ECO:0000256" key="8">
    <source>
        <dbReference type="SAM" id="Phobius"/>
    </source>
</evidence>
<comment type="caution">
    <text evidence="10">The sequence shown here is derived from an EMBL/GenBank/DDBJ whole genome shotgun (WGS) entry which is preliminary data.</text>
</comment>
<dbReference type="OrthoDB" id="442731at2759"/>
<dbReference type="EMBL" id="JNBR01000354">
    <property type="protein sequence ID" value="OQR94680.1"/>
    <property type="molecule type" value="Genomic_DNA"/>
</dbReference>
<dbReference type="Pfam" id="PF00150">
    <property type="entry name" value="Cellulase"/>
    <property type="match status" value="1"/>
</dbReference>
<comment type="similarity">
    <text evidence="1 7">Belongs to the glycosyl hydrolase 5 (cellulase A) family.</text>
</comment>
<proteinExistence type="inferred from homology"/>
<keyword evidence="11" id="KW-1185">Reference proteome</keyword>
<reference evidence="10 11" key="1">
    <citation type="journal article" date="2014" name="Genome Biol. Evol.">
        <title>The secreted proteins of Achlya hypogyna and Thraustotheca clavata identify the ancestral oomycete secretome and reveal gene acquisitions by horizontal gene transfer.</title>
        <authorList>
            <person name="Misner I."/>
            <person name="Blouin N."/>
            <person name="Leonard G."/>
            <person name="Richards T.A."/>
            <person name="Lane C.E."/>
        </authorList>
    </citation>
    <scope>NUCLEOTIDE SEQUENCE [LARGE SCALE GENOMIC DNA]</scope>
    <source>
        <strain evidence="10 11">ATCC 48635</strain>
    </source>
</reference>
<evidence type="ECO:0000313" key="11">
    <source>
        <dbReference type="Proteomes" id="UP000243579"/>
    </source>
</evidence>
<feature type="domain" description="Glycoside hydrolase family 5" evidence="9">
    <location>
        <begin position="137"/>
        <end position="457"/>
    </location>
</feature>
<dbReference type="PANTHER" id="PTHR35923">
    <property type="entry name" value="MAJOR EXTRACELLULAR ENDOGLUCANASE"/>
    <property type="match status" value="1"/>
</dbReference>
<protein>
    <submittedName>
        <fullName evidence="10">5A endo-1,4-betaglucanase</fullName>
    </submittedName>
</protein>
<keyword evidence="6" id="KW-0624">Polysaccharide degradation</keyword>
<feature type="transmembrane region" description="Helical" evidence="8">
    <location>
        <begin position="34"/>
        <end position="58"/>
    </location>
</feature>
<evidence type="ECO:0000259" key="9">
    <source>
        <dbReference type="Pfam" id="PF00150"/>
    </source>
</evidence>
<name>A0A1V9Z9Z9_ACHHY</name>
<dbReference type="PANTHER" id="PTHR35923:SF2">
    <property type="entry name" value="ENDOGLUCANASE"/>
    <property type="match status" value="1"/>
</dbReference>